<evidence type="ECO:0000313" key="2">
    <source>
        <dbReference type="EMBL" id="THX09473.1"/>
    </source>
</evidence>
<name>A0A4S9CPW7_AURPU</name>
<dbReference type="AlphaFoldDB" id="A0A4S9CPW7"/>
<dbReference type="Gene3D" id="3.90.70.10">
    <property type="entry name" value="Cysteine proteinases"/>
    <property type="match status" value="1"/>
</dbReference>
<dbReference type="Pfam" id="PF13423">
    <property type="entry name" value="UCH_1"/>
    <property type="match status" value="1"/>
</dbReference>
<evidence type="ECO:0000259" key="1">
    <source>
        <dbReference type="Pfam" id="PF13423"/>
    </source>
</evidence>
<protein>
    <recommendedName>
        <fullName evidence="1">PAN2 UCH domain-containing protein</fullName>
    </recommendedName>
</protein>
<comment type="caution">
    <text evidence="2">The sequence shown here is derived from an EMBL/GenBank/DDBJ whole genome shotgun (WGS) entry which is preliminary data.</text>
</comment>
<dbReference type="EMBL" id="QZAS01000020">
    <property type="protein sequence ID" value="THX09473.1"/>
    <property type="molecule type" value="Genomic_DNA"/>
</dbReference>
<dbReference type="InterPro" id="IPR028881">
    <property type="entry name" value="PAN2_UCH_dom"/>
</dbReference>
<accession>A0A4S9CPW7</accession>
<sequence>MALPEGKKIGEYIKIAARSHVGVGKEANPGDLWTHGAAGIPGVSFNTAKKKVCGACGETNFYQTPQDISVNSLELVNTSEPRMTVAQLVNAHFEEKGIQRPRHRFSTCKTCSEDLPLQQKTVFVDRPPHILCVALNIKEPDTLPDLNDWREVLDDFDLAFETIQGSTRHVFYECVALVYITGPENNHWVAANRVHCSEQKNRPTGYRWLLCDGMKTTCSVISGRTFNPLIRKGKVARLLYKRVYVDIEHDGKMV</sequence>
<gene>
    <name evidence="2" type="ORF">D6D13_06114</name>
</gene>
<feature type="domain" description="PAN2 UCH" evidence="1">
    <location>
        <begin position="46"/>
        <end position="210"/>
    </location>
</feature>
<proteinExistence type="predicted"/>
<reference evidence="2" key="1">
    <citation type="submission" date="2018-10" db="EMBL/GenBank/DDBJ databases">
        <title>Fifty Aureobasidium pullulans genomes reveal a recombining polyextremotolerant generalist.</title>
        <authorList>
            <person name="Gostincar C."/>
            <person name="Turk M."/>
            <person name="Zajc J."/>
            <person name="Gunde-Cimerman N."/>
        </authorList>
    </citation>
    <scope>NUCLEOTIDE SEQUENCE [LARGE SCALE GENOMIC DNA]</scope>
    <source>
        <strain evidence="2">EXF-10085</strain>
    </source>
</reference>
<organism evidence="2">
    <name type="scientific">Aureobasidium pullulans</name>
    <name type="common">Black yeast</name>
    <name type="synonym">Pullularia pullulans</name>
    <dbReference type="NCBI Taxonomy" id="5580"/>
    <lineage>
        <taxon>Eukaryota</taxon>
        <taxon>Fungi</taxon>
        <taxon>Dikarya</taxon>
        <taxon>Ascomycota</taxon>
        <taxon>Pezizomycotina</taxon>
        <taxon>Dothideomycetes</taxon>
        <taxon>Dothideomycetidae</taxon>
        <taxon>Dothideales</taxon>
        <taxon>Saccotheciaceae</taxon>
        <taxon>Aureobasidium</taxon>
    </lineage>
</organism>